<reference evidence="2" key="1">
    <citation type="submission" date="2025-08" db="UniProtKB">
        <authorList>
            <consortium name="RefSeq"/>
        </authorList>
    </citation>
    <scope>IDENTIFICATION</scope>
    <source>
        <tissue evidence="2">Leaves</tissue>
    </source>
</reference>
<dbReference type="GeneID" id="140015725"/>
<gene>
    <name evidence="2" type="primary">LOC140015725</name>
</gene>
<accession>A0ABM4VYN6</accession>
<keyword evidence="1" id="KW-1185">Reference proteome</keyword>
<dbReference type="RefSeq" id="XP_071924643.1">
    <property type="nucleotide sequence ID" value="XM_072068542.1"/>
</dbReference>
<name>A0ABM4VYN6_COFAR</name>
<dbReference type="Proteomes" id="UP001652660">
    <property type="component" value="Chromosome 10c"/>
</dbReference>
<protein>
    <submittedName>
        <fullName evidence="2">Protein SRC2 homolog</fullName>
    </submittedName>
</protein>
<dbReference type="InterPro" id="IPR035892">
    <property type="entry name" value="C2_domain_sf"/>
</dbReference>
<evidence type="ECO:0000313" key="1">
    <source>
        <dbReference type="Proteomes" id="UP001652660"/>
    </source>
</evidence>
<dbReference type="SUPFAM" id="SSF49562">
    <property type="entry name" value="C2 domain (Calcium/lipid-binding domain, CaLB)"/>
    <property type="match status" value="1"/>
</dbReference>
<proteinExistence type="predicted"/>
<organism evidence="1 2">
    <name type="scientific">Coffea arabica</name>
    <name type="common">Arabian coffee</name>
    <dbReference type="NCBI Taxonomy" id="13443"/>
    <lineage>
        <taxon>Eukaryota</taxon>
        <taxon>Viridiplantae</taxon>
        <taxon>Streptophyta</taxon>
        <taxon>Embryophyta</taxon>
        <taxon>Tracheophyta</taxon>
        <taxon>Spermatophyta</taxon>
        <taxon>Magnoliopsida</taxon>
        <taxon>eudicotyledons</taxon>
        <taxon>Gunneridae</taxon>
        <taxon>Pentapetalae</taxon>
        <taxon>asterids</taxon>
        <taxon>lamiids</taxon>
        <taxon>Gentianales</taxon>
        <taxon>Rubiaceae</taxon>
        <taxon>Ixoroideae</taxon>
        <taxon>Gardenieae complex</taxon>
        <taxon>Bertiereae - Coffeeae clade</taxon>
        <taxon>Coffeeae</taxon>
        <taxon>Coffea</taxon>
    </lineage>
</organism>
<sequence length="108" mass="12836">MADCRDFHLIIISALDLKDVRHFGEMKDYAKVLISRNSEGLEWYTTVDKHGQTNPNWYTPVHCLIPEDAVQQEGQRDKLKLVIKYFGEVNIFLKELFEEQEEEEKEEY</sequence>
<evidence type="ECO:0000313" key="2">
    <source>
        <dbReference type="RefSeq" id="XP_071924643.1"/>
    </source>
</evidence>